<feature type="transmembrane region" description="Helical" evidence="1">
    <location>
        <begin position="6"/>
        <end position="30"/>
    </location>
</feature>
<keyword evidence="1" id="KW-1133">Transmembrane helix</keyword>
<evidence type="ECO:0000256" key="1">
    <source>
        <dbReference type="SAM" id="Phobius"/>
    </source>
</evidence>
<accession>A0ABM3LNY1</accession>
<dbReference type="GO" id="GO:0016787">
    <property type="term" value="F:hydrolase activity"/>
    <property type="evidence" value="ECO:0007669"/>
    <property type="project" value="UniProtKB-KW"/>
</dbReference>
<name>A0ABM3LNY1_BICAN</name>
<sequence>MYFLCFSIFVCFYFHFVFYTGITTIIWILIQLFILMEVGVRIVGIVLRVLNFLLAPLFWLHWRKQDPLRVPPIQNPVLLQSASELAEAIRSGKLTSEEVVTTFISRIHEVNPHINAVVQDLMCTAVYRAREADLLLREVRLRGEIDELIVTKPLLGVPFTIKESCSLKSMSNSVGCLEHRGRTAREDGRAVQLVTEAGAIPLLISNTPELCLGWETTNLLHGATNNPYRLSTTPGGSSGGEAALLASGASALSVSSDIAGSIRIPAAYCGVFGHKPTPGIISIEGHVPTLTDENYPKFLTVGPMTRYAEDLPLLLSVMAGQQAHRLELQRPVAVDRLRIYHMTEATKSIALLSVHPAIQQAVLKATDYLHNKCGATLCAEKFKELEESVEMSVSVFFAMKDIPNMLQDPLNPKHEKSLLMEIIKYFTGNGSRSLQALGFALLRSKLLFIPRRRLAHHRERARRLRTIMMEKLGTDGVLLYPVHNSLAHYHNQVFLRASGVMYSMLFNVLGFPATVVPMGLHDGLPVAIQVIAAPYQDRLCLAVAKQLEERFGGWQPIV</sequence>
<keyword evidence="1" id="KW-0472">Membrane</keyword>
<feature type="domain" description="Amidase" evidence="2">
    <location>
        <begin position="98"/>
        <end position="541"/>
    </location>
</feature>
<evidence type="ECO:0000313" key="3">
    <source>
        <dbReference type="Proteomes" id="UP001652582"/>
    </source>
</evidence>
<keyword evidence="1" id="KW-0812">Transmembrane</keyword>
<dbReference type="Proteomes" id="UP001652582">
    <property type="component" value="Chromosome 12"/>
</dbReference>
<keyword evidence="3" id="KW-1185">Reference proteome</keyword>
<organism evidence="3 4">
    <name type="scientific">Bicyclus anynana</name>
    <name type="common">Squinting bush brown butterfly</name>
    <dbReference type="NCBI Taxonomy" id="110368"/>
    <lineage>
        <taxon>Eukaryota</taxon>
        <taxon>Metazoa</taxon>
        <taxon>Ecdysozoa</taxon>
        <taxon>Arthropoda</taxon>
        <taxon>Hexapoda</taxon>
        <taxon>Insecta</taxon>
        <taxon>Pterygota</taxon>
        <taxon>Neoptera</taxon>
        <taxon>Endopterygota</taxon>
        <taxon>Lepidoptera</taxon>
        <taxon>Glossata</taxon>
        <taxon>Ditrysia</taxon>
        <taxon>Papilionoidea</taxon>
        <taxon>Nymphalidae</taxon>
        <taxon>Satyrinae</taxon>
        <taxon>Satyrini</taxon>
        <taxon>Mycalesina</taxon>
        <taxon>Bicyclus</taxon>
    </lineage>
</organism>
<evidence type="ECO:0000313" key="4">
    <source>
        <dbReference type="RefSeq" id="XP_052740741.1"/>
    </source>
</evidence>
<dbReference type="PANTHER" id="PTHR43372:SF3">
    <property type="entry name" value="AT07710P-RELATED"/>
    <property type="match status" value="1"/>
</dbReference>
<dbReference type="RefSeq" id="XP_052740741.1">
    <property type="nucleotide sequence ID" value="XM_052884781.1"/>
</dbReference>
<evidence type="ECO:0000259" key="2">
    <source>
        <dbReference type="Pfam" id="PF01425"/>
    </source>
</evidence>
<dbReference type="InterPro" id="IPR036928">
    <property type="entry name" value="AS_sf"/>
</dbReference>
<keyword evidence="4" id="KW-0378">Hydrolase</keyword>
<dbReference type="Gene3D" id="3.90.1300.10">
    <property type="entry name" value="Amidase signature (AS) domain"/>
    <property type="match status" value="1"/>
</dbReference>
<proteinExistence type="predicted"/>
<reference evidence="4" key="1">
    <citation type="submission" date="2025-08" db="UniProtKB">
        <authorList>
            <consortium name="RefSeq"/>
        </authorList>
    </citation>
    <scope>IDENTIFICATION</scope>
</reference>
<protein>
    <submittedName>
        <fullName evidence="4">Fatty-acid amide hydrolase 2-A isoform X1</fullName>
    </submittedName>
</protein>
<dbReference type="PIRSF" id="PIRSF001221">
    <property type="entry name" value="Amidase_fungi"/>
    <property type="match status" value="1"/>
</dbReference>
<gene>
    <name evidence="4" type="primary">LOC112047690</name>
</gene>
<dbReference type="PANTHER" id="PTHR43372">
    <property type="entry name" value="FATTY-ACID AMIDE HYDROLASE"/>
    <property type="match status" value="1"/>
</dbReference>
<dbReference type="SUPFAM" id="SSF75304">
    <property type="entry name" value="Amidase signature (AS) enzymes"/>
    <property type="match status" value="1"/>
</dbReference>
<dbReference type="InterPro" id="IPR023631">
    <property type="entry name" value="Amidase_dom"/>
</dbReference>
<feature type="transmembrane region" description="Helical" evidence="1">
    <location>
        <begin position="42"/>
        <end position="62"/>
    </location>
</feature>
<dbReference type="GeneID" id="112047690"/>
<dbReference type="Pfam" id="PF01425">
    <property type="entry name" value="Amidase"/>
    <property type="match status" value="1"/>
</dbReference>
<dbReference type="InterPro" id="IPR052739">
    <property type="entry name" value="FAAH2"/>
</dbReference>